<accession>A0A923N738</accession>
<dbReference type="Pfam" id="PF20113">
    <property type="entry name" value="DUF6503"/>
    <property type="match status" value="1"/>
</dbReference>
<evidence type="ECO:0000313" key="3">
    <source>
        <dbReference type="Proteomes" id="UP000603640"/>
    </source>
</evidence>
<sequence>MKHLKTLLYTSFILAILFLSACEKKETPDTQQLVDQAIAAHGGQNLDKAVVTFKFRDRQYRALRDQGAYVYSRTFTDDSTGQRMHDVMSNSGFKRTANDVEVELPEERQQAFTSSINSVVYFALLPYFLNDAAVQKEYLGEATLKGEPYHKIKVTFAQEGGGEDYEDEYVYWFHQKNHTMDYLAYSFKEEDGSRGTRFREAVNPRKVGDVLFQDYINYTSKEKFPLQNFDKAFEAGKLEKVSEINLEDVKVSKL</sequence>
<feature type="chain" id="PRO_5037572673" description="Deoxyribose-phosphate aldolase" evidence="1">
    <location>
        <begin position="22"/>
        <end position="254"/>
    </location>
</feature>
<proteinExistence type="predicted"/>
<keyword evidence="3" id="KW-1185">Reference proteome</keyword>
<evidence type="ECO:0000313" key="2">
    <source>
        <dbReference type="EMBL" id="MBC5993441.1"/>
    </source>
</evidence>
<feature type="signal peptide" evidence="1">
    <location>
        <begin position="1"/>
        <end position="21"/>
    </location>
</feature>
<organism evidence="2 3">
    <name type="scientific">Pontibacter cellulosilyticus</name>
    <dbReference type="NCBI Taxonomy" id="1720253"/>
    <lineage>
        <taxon>Bacteria</taxon>
        <taxon>Pseudomonadati</taxon>
        <taxon>Bacteroidota</taxon>
        <taxon>Cytophagia</taxon>
        <taxon>Cytophagales</taxon>
        <taxon>Hymenobacteraceae</taxon>
        <taxon>Pontibacter</taxon>
    </lineage>
</organism>
<protein>
    <recommendedName>
        <fullName evidence="4">Deoxyribose-phosphate aldolase</fullName>
    </recommendedName>
</protein>
<dbReference type="EMBL" id="JACRVF010000003">
    <property type="protein sequence ID" value="MBC5993441.1"/>
    <property type="molecule type" value="Genomic_DNA"/>
</dbReference>
<dbReference type="AlphaFoldDB" id="A0A923N738"/>
<comment type="caution">
    <text evidence="2">The sequence shown here is derived from an EMBL/GenBank/DDBJ whole genome shotgun (WGS) entry which is preliminary data.</text>
</comment>
<dbReference type="RefSeq" id="WP_187067468.1">
    <property type="nucleotide sequence ID" value="NZ_JACRVF010000003.1"/>
</dbReference>
<name>A0A923N738_9BACT</name>
<dbReference type="Proteomes" id="UP000603640">
    <property type="component" value="Unassembled WGS sequence"/>
</dbReference>
<keyword evidence="1" id="KW-0732">Signal</keyword>
<evidence type="ECO:0008006" key="4">
    <source>
        <dbReference type="Google" id="ProtNLM"/>
    </source>
</evidence>
<reference evidence="2" key="1">
    <citation type="submission" date="2020-08" db="EMBL/GenBank/DDBJ databases">
        <title>Pontibacter sp. SD6 16S ribosomal RNA gene Genome sequencing and assembly.</title>
        <authorList>
            <person name="Kang M."/>
        </authorList>
    </citation>
    <scope>NUCLEOTIDE SEQUENCE</scope>
    <source>
        <strain evidence="2">SD6</strain>
    </source>
</reference>
<evidence type="ECO:0000256" key="1">
    <source>
        <dbReference type="SAM" id="SignalP"/>
    </source>
</evidence>
<dbReference type="PROSITE" id="PS51257">
    <property type="entry name" value="PROKAR_LIPOPROTEIN"/>
    <property type="match status" value="1"/>
</dbReference>
<gene>
    <name evidence="2" type="ORF">H8S84_11395</name>
</gene>
<dbReference type="InterPro" id="IPR045444">
    <property type="entry name" value="DUF6503"/>
</dbReference>